<dbReference type="SMART" id="SM00650">
    <property type="entry name" value="rADc"/>
    <property type="match status" value="1"/>
</dbReference>
<dbReference type="GO" id="GO:0005829">
    <property type="term" value="C:cytosol"/>
    <property type="evidence" value="ECO:0007669"/>
    <property type="project" value="TreeGrafter"/>
</dbReference>
<sequence length="251" mass="28271">MQYTHKKSLGQHFLHDENMCRKIVAALQQQPVQQLVEVGPGAGAITKYLMELPDVTLKLIEIDDEKVAYLLHTYPALEGKIIHESVLDTGVPFEGPFTVIGNFPYNISTEIVFKVLDWKTQVTAVIGMFQKEVAQRLAAGPGSKVYGVTSVLTQAYFNVEYLFDVPPGCFAPPPKVMSGVIRMTPVQTPIHMRSENDFRILVKAAFNQRRKQLRNAVRSLFSTEVLQDPIFNQRAEQLSIEQFAALTFQMN</sequence>
<evidence type="ECO:0000313" key="10">
    <source>
        <dbReference type="EMBL" id="QGW29412.1"/>
    </source>
</evidence>
<keyword evidence="3 7" id="KW-0489">Methyltransferase</keyword>
<dbReference type="SUPFAM" id="SSF53335">
    <property type="entry name" value="S-adenosyl-L-methionine-dependent methyltransferases"/>
    <property type="match status" value="1"/>
</dbReference>
<dbReference type="InterPro" id="IPR011530">
    <property type="entry name" value="rRNA_adenine_dimethylase"/>
</dbReference>
<dbReference type="InterPro" id="IPR001737">
    <property type="entry name" value="KsgA/Erm"/>
</dbReference>
<evidence type="ECO:0000256" key="8">
    <source>
        <dbReference type="PROSITE-ProRule" id="PRU01026"/>
    </source>
</evidence>
<evidence type="ECO:0000256" key="2">
    <source>
        <dbReference type="ARBA" id="ARBA00022552"/>
    </source>
</evidence>
<organism evidence="10 11">
    <name type="scientific">Phnomibacter ginsenosidimutans</name>
    <dbReference type="NCBI Taxonomy" id="2676868"/>
    <lineage>
        <taxon>Bacteria</taxon>
        <taxon>Pseudomonadati</taxon>
        <taxon>Bacteroidota</taxon>
        <taxon>Chitinophagia</taxon>
        <taxon>Chitinophagales</taxon>
        <taxon>Chitinophagaceae</taxon>
        <taxon>Phnomibacter</taxon>
    </lineage>
</organism>
<comment type="caution">
    <text evidence="7 8">Lacks conserved residue(s) required for the propagation of feature annotation.</text>
</comment>
<evidence type="ECO:0000256" key="7">
    <source>
        <dbReference type="HAMAP-Rule" id="MF_00607"/>
    </source>
</evidence>
<dbReference type="Gene3D" id="1.10.8.100">
    <property type="entry name" value="Ribosomal RNA adenine dimethylase-like, domain 2"/>
    <property type="match status" value="1"/>
</dbReference>
<dbReference type="KEGG" id="fls:GLV81_16010"/>
<gene>
    <name evidence="7 10" type="primary">rsmA</name>
    <name evidence="7" type="synonym">ksgA</name>
    <name evidence="10" type="ORF">GLV81_16010</name>
</gene>
<dbReference type="NCBIfam" id="TIGR00755">
    <property type="entry name" value="ksgA"/>
    <property type="match status" value="1"/>
</dbReference>
<feature type="binding site" evidence="7 8">
    <location>
        <position position="12"/>
    </location>
    <ligand>
        <name>S-adenosyl-L-methionine</name>
        <dbReference type="ChEBI" id="CHEBI:59789"/>
    </ligand>
</feature>
<keyword evidence="6 7" id="KW-0694">RNA-binding</keyword>
<feature type="domain" description="Ribosomal RNA adenine methylase transferase N-terminal" evidence="9">
    <location>
        <begin position="19"/>
        <end position="187"/>
    </location>
</feature>
<dbReference type="EC" id="2.1.1.182" evidence="7"/>
<feature type="binding site" evidence="7 8">
    <location>
        <position position="61"/>
    </location>
    <ligand>
        <name>S-adenosyl-L-methionine</name>
        <dbReference type="ChEBI" id="CHEBI:59789"/>
    </ligand>
</feature>
<reference evidence="10 11" key="1">
    <citation type="submission" date="2019-11" db="EMBL/GenBank/DDBJ databases">
        <authorList>
            <person name="Im W.T."/>
        </authorList>
    </citation>
    <scope>NUCLEOTIDE SEQUENCE [LARGE SCALE GENOMIC DNA]</scope>
    <source>
        <strain evidence="10 11">SB-02</strain>
    </source>
</reference>
<evidence type="ECO:0000256" key="5">
    <source>
        <dbReference type="ARBA" id="ARBA00022691"/>
    </source>
</evidence>
<feature type="binding site" evidence="7 8">
    <location>
        <position position="39"/>
    </location>
    <ligand>
        <name>S-adenosyl-L-methionine</name>
        <dbReference type="ChEBI" id="CHEBI:59789"/>
    </ligand>
</feature>
<dbReference type="InterPro" id="IPR023165">
    <property type="entry name" value="rRNA_Ade_diMease-like_C"/>
</dbReference>
<evidence type="ECO:0000256" key="3">
    <source>
        <dbReference type="ARBA" id="ARBA00022603"/>
    </source>
</evidence>
<comment type="catalytic activity">
    <reaction evidence="7">
        <text>adenosine(1518)/adenosine(1519) in 16S rRNA + 4 S-adenosyl-L-methionine = N(6)-dimethyladenosine(1518)/N(6)-dimethyladenosine(1519) in 16S rRNA + 4 S-adenosyl-L-homocysteine + 4 H(+)</text>
        <dbReference type="Rhea" id="RHEA:19609"/>
        <dbReference type="Rhea" id="RHEA-COMP:10232"/>
        <dbReference type="Rhea" id="RHEA-COMP:10233"/>
        <dbReference type="ChEBI" id="CHEBI:15378"/>
        <dbReference type="ChEBI" id="CHEBI:57856"/>
        <dbReference type="ChEBI" id="CHEBI:59789"/>
        <dbReference type="ChEBI" id="CHEBI:74411"/>
        <dbReference type="ChEBI" id="CHEBI:74493"/>
        <dbReference type="EC" id="2.1.1.182"/>
    </reaction>
</comment>
<dbReference type="GO" id="GO:0052908">
    <property type="term" value="F:16S rRNA (adenine(1518)-N(6)/adenine(1519)-N(6))-dimethyltransferase activity"/>
    <property type="evidence" value="ECO:0007669"/>
    <property type="project" value="UniProtKB-EC"/>
</dbReference>
<keyword evidence="4 7" id="KW-0808">Transferase</keyword>
<dbReference type="InterPro" id="IPR029063">
    <property type="entry name" value="SAM-dependent_MTases_sf"/>
</dbReference>
<evidence type="ECO:0000259" key="9">
    <source>
        <dbReference type="SMART" id="SM00650"/>
    </source>
</evidence>
<dbReference type="Pfam" id="PF00398">
    <property type="entry name" value="RrnaAD"/>
    <property type="match status" value="1"/>
</dbReference>
<accession>A0A6I6GR37</accession>
<dbReference type="PANTHER" id="PTHR11727:SF7">
    <property type="entry name" value="DIMETHYLADENOSINE TRANSFERASE-RELATED"/>
    <property type="match status" value="1"/>
</dbReference>
<dbReference type="InterPro" id="IPR020596">
    <property type="entry name" value="rRNA_Ade_Mease_Trfase_CS"/>
</dbReference>
<evidence type="ECO:0000256" key="6">
    <source>
        <dbReference type="ARBA" id="ARBA00022884"/>
    </source>
</evidence>
<feature type="binding site" evidence="7 8">
    <location>
        <position position="102"/>
    </location>
    <ligand>
        <name>S-adenosyl-L-methionine</name>
        <dbReference type="ChEBI" id="CHEBI:59789"/>
    </ligand>
</feature>
<comment type="similarity">
    <text evidence="7">Belongs to the class I-like SAM-binding methyltransferase superfamily. rRNA adenine N(6)-methyltransferase family. RsmA subfamily.</text>
</comment>
<dbReference type="PANTHER" id="PTHR11727">
    <property type="entry name" value="DIMETHYLADENOSINE TRANSFERASE"/>
    <property type="match status" value="1"/>
</dbReference>
<dbReference type="GO" id="GO:0003723">
    <property type="term" value="F:RNA binding"/>
    <property type="evidence" value="ECO:0007669"/>
    <property type="project" value="UniProtKB-UniRule"/>
</dbReference>
<dbReference type="PROSITE" id="PS51689">
    <property type="entry name" value="SAM_RNA_A_N6_MT"/>
    <property type="match status" value="1"/>
</dbReference>
<name>A0A6I6GR37_9BACT</name>
<feature type="binding site" evidence="7 8">
    <location>
        <position position="14"/>
    </location>
    <ligand>
        <name>S-adenosyl-L-methionine</name>
        <dbReference type="ChEBI" id="CHEBI:59789"/>
    </ligand>
</feature>
<keyword evidence="11" id="KW-1185">Reference proteome</keyword>
<keyword evidence="2 7" id="KW-0698">rRNA processing</keyword>
<dbReference type="Proteomes" id="UP000426027">
    <property type="component" value="Chromosome"/>
</dbReference>
<comment type="subcellular location">
    <subcellularLocation>
        <location evidence="7">Cytoplasm</location>
    </subcellularLocation>
</comment>
<evidence type="ECO:0000256" key="1">
    <source>
        <dbReference type="ARBA" id="ARBA00022490"/>
    </source>
</evidence>
<dbReference type="RefSeq" id="WP_157479764.1">
    <property type="nucleotide sequence ID" value="NZ_CP046566.1"/>
</dbReference>
<evidence type="ECO:0000313" key="11">
    <source>
        <dbReference type="Proteomes" id="UP000426027"/>
    </source>
</evidence>
<dbReference type="AlphaFoldDB" id="A0A6I6GR37"/>
<dbReference type="PROSITE" id="PS01131">
    <property type="entry name" value="RRNA_A_DIMETH"/>
    <property type="match status" value="1"/>
</dbReference>
<proteinExistence type="inferred from homology"/>
<evidence type="ECO:0000256" key="4">
    <source>
        <dbReference type="ARBA" id="ARBA00022679"/>
    </source>
</evidence>
<dbReference type="EMBL" id="CP046566">
    <property type="protein sequence ID" value="QGW29412.1"/>
    <property type="molecule type" value="Genomic_DNA"/>
</dbReference>
<dbReference type="InterPro" id="IPR020598">
    <property type="entry name" value="rRNA_Ade_methylase_Trfase_N"/>
</dbReference>
<protein>
    <recommendedName>
        <fullName evidence="7">Ribosomal RNA small subunit methyltransferase A</fullName>
        <ecNumber evidence="7">2.1.1.182</ecNumber>
    </recommendedName>
    <alternativeName>
        <fullName evidence="7">16S rRNA (adenine(1518)-N(6)/adenine(1519)-N(6))-dimethyltransferase</fullName>
    </alternativeName>
    <alternativeName>
        <fullName evidence="7">16S rRNA dimethyladenosine transferase</fullName>
    </alternativeName>
    <alternativeName>
        <fullName evidence="7">16S rRNA dimethylase</fullName>
    </alternativeName>
    <alternativeName>
        <fullName evidence="7">S-adenosylmethionine-6-N', N'-adenosyl(rRNA) dimethyltransferase</fullName>
    </alternativeName>
</protein>
<keyword evidence="5 7" id="KW-0949">S-adenosyl-L-methionine</keyword>
<dbReference type="HAMAP" id="MF_00607">
    <property type="entry name" value="16SrRNA_methyltr_A"/>
    <property type="match status" value="1"/>
</dbReference>
<keyword evidence="1 7" id="KW-0963">Cytoplasm</keyword>
<comment type="function">
    <text evidence="7">Specifically dimethylates two adjacent adenosines (A1518 and A1519) in the loop of a conserved hairpin near the 3'-end of 16S rRNA in the 30S particle. May play a critical role in biogenesis of 30S subunits.</text>
</comment>
<dbReference type="Gene3D" id="3.40.50.150">
    <property type="entry name" value="Vaccinia Virus protein VP39"/>
    <property type="match status" value="1"/>
</dbReference>